<evidence type="ECO:0000313" key="3">
    <source>
        <dbReference type="EMBL" id="CAK7921703.1"/>
    </source>
</evidence>
<name>A0ABP0EN07_9ASCO</name>
<feature type="region of interest" description="Disordered" evidence="1">
    <location>
        <begin position="1"/>
        <end position="26"/>
    </location>
</feature>
<proteinExistence type="predicted"/>
<reference evidence="3 4" key="1">
    <citation type="submission" date="2024-01" db="EMBL/GenBank/DDBJ databases">
        <authorList>
            <consortium name="Genoscope - CEA"/>
            <person name="William W."/>
        </authorList>
    </citation>
    <scope>NUCLEOTIDE SEQUENCE [LARGE SCALE GENOMIC DNA]</scope>
    <source>
        <strain evidence="3 4">29B2s-10</strain>
    </source>
</reference>
<dbReference type="Pfam" id="PF06991">
    <property type="entry name" value="MFAP1"/>
    <property type="match status" value="1"/>
</dbReference>
<dbReference type="EMBL" id="OZ004260">
    <property type="protein sequence ID" value="CAK7921703.1"/>
    <property type="molecule type" value="Genomic_DNA"/>
</dbReference>
<organism evidence="3 4">
    <name type="scientific">[Candida] anglica</name>
    <dbReference type="NCBI Taxonomy" id="148631"/>
    <lineage>
        <taxon>Eukaryota</taxon>
        <taxon>Fungi</taxon>
        <taxon>Dikarya</taxon>
        <taxon>Ascomycota</taxon>
        <taxon>Saccharomycotina</taxon>
        <taxon>Pichiomycetes</taxon>
        <taxon>Debaryomycetaceae</taxon>
        <taxon>Kurtzmaniella</taxon>
    </lineage>
</organism>
<protein>
    <recommendedName>
        <fullName evidence="2">Micro-fibrillar-associated protein 1 C-terminal domain-containing protein</fullName>
    </recommendedName>
</protein>
<keyword evidence="4" id="KW-1185">Reference proteome</keyword>
<dbReference type="Proteomes" id="UP001497600">
    <property type="component" value="Chromosome H"/>
</dbReference>
<feature type="region of interest" description="Disordered" evidence="1">
    <location>
        <begin position="152"/>
        <end position="171"/>
    </location>
</feature>
<dbReference type="InterPro" id="IPR009730">
    <property type="entry name" value="MFAP1_C"/>
</dbReference>
<sequence length="171" mass="20360">MSSSSEYDSESSSSEEELQKPIFISKKNKNKTQNEILKGEDVVVTKRDITMQKIEQNIKTQEDIYDENDDFDGIDDTDDVDVEAEYLAWKEREKQRRIEERIRLKEVEDEKNERVRRAINEEQIDEKPIQLEQSKKLGAFFQGEDTEKFLKRDYSKIEDSTDHSRPTRFKK</sequence>
<evidence type="ECO:0000259" key="2">
    <source>
        <dbReference type="Pfam" id="PF06991"/>
    </source>
</evidence>
<feature type="domain" description="Micro-fibrillar-associated protein 1 C-terminal" evidence="2">
    <location>
        <begin position="9"/>
        <end position="155"/>
    </location>
</feature>
<gene>
    <name evidence="3" type="ORF">CAAN4_H17370</name>
</gene>
<feature type="compositionally biased region" description="Acidic residues" evidence="1">
    <location>
        <begin position="7"/>
        <end position="16"/>
    </location>
</feature>
<evidence type="ECO:0000313" key="4">
    <source>
        <dbReference type="Proteomes" id="UP001497600"/>
    </source>
</evidence>
<feature type="compositionally biased region" description="Basic and acidic residues" evidence="1">
    <location>
        <begin position="152"/>
        <end position="165"/>
    </location>
</feature>
<evidence type="ECO:0000256" key="1">
    <source>
        <dbReference type="SAM" id="MobiDB-lite"/>
    </source>
</evidence>
<accession>A0ABP0EN07</accession>